<dbReference type="GO" id="GO:0000150">
    <property type="term" value="F:DNA strand exchange activity"/>
    <property type="evidence" value="ECO:0007669"/>
    <property type="project" value="UniProtKB-KW"/>
</dbReference>
<dbReference type="RefSeq" id="WP_340529294.1">
    <property type="nucleotide sequence ID" value="NZ_FMSH01000465.1"/>
</dbReference>
<dbReference type="FunFam" id="1.10.10.60:FF:000352">
    <property type="entry name" value="Site-specific DNA recombinase"/>
    <property type="match status" value="1"/>
</dbReference>
<dbReference type="EMBL" id="FMSH01000465">
    <property type="protein sequence ID" value="SCU93064.1"/>
    <property type="molecule type" value="Genomic_DNA"/>
</dbReference>
<dbReference type="SUPFAM" id="SSF46689">
    <property type="entry name" value="Homeodomain-like"/>
    <property type="match status" value="1"/>
</dbReference>
<dbReference type="PROSITE" id="PS00398">
    <property type="entry name" value="RECOMBINASES_2"/>
    <property type="match status" value="1"/>
</dbReference>
<feature type="domain" description="Resolvase/invertase-type recombinase catalytic" evidence="7">
    <location>
        <begin position="1"/>
        <end position="134"/>
    </location>
</feature>
<evidence type="ECO:0000256" key="5">
    <source>
        <dbReference type="ARBA" id="ARBA00023172"/>
    </source>
</evidence>
<evidence type="ECO:0000256" key="2">
    <source>
        <dbReference type="ARBA" id="ARBA00022908"/>
    </source>
</evidence>
<dbReference type="InterPro" id="IPR006119">
    <property type="entry name" value="Resolv_N"/>
</dbReference>
<dbReference type="InterPro" id="IPR006118">
    <property type="entry name" value="Recombinase_CS"/>
</dbReference>
<gene>
    <name evidence="8" type="primary">pin</name>
    <name evidence="8" type="ORF">CNECB9_5170005</name>
</gene>
<organism evidence="8">
    <name type="scientific">Cupriavidus necator</name>
    <name type="common">Alcaligenes eutrophus</name>
    <name type="synonym">Ralstonia eutropha</name>
    <dbReference type="NCBI Taxonomy" id="106590"/>
    <lineage>
        <taxon>Bacteria</taxon>
        <taxon>Pseudomonadati</taxon>
        <taxon>Pseudomonadota</taxon>
        <taxon>Betaproteobacteria</taxon>
        <taxon>Burkholderiales</taxon>
        <taxon>Burkholderiaceae</taxon>
        <taxon>Cupriavidus</taxon>
    </lineage>
</organism>
<dbReference type="Gene3D" id="1.10.10.60">
    <property type="entry name" value="Homeodomain-like"/>
    <property type="match status" value="1"/>
</dbReference>
<evidence type="ECO:0000256" key="6">
    <source>
        <dbReference type="PIRSR" id="PIRSR606118-50"/>
    </source>
</evidence>
<name>A0A1K0J0V0_CUPNE</name>
<evidence type="ECO:0000256" key="1">
    <source>
        <dbReference type="ARBA" id="ARBA00009913"/>
    </source>
</evidence>
<dbReference type="SMART" id="SM00857">
    <property type="entry name" value="Resolvase"/>
    <property type="match status" value="1"/>
</dbReference>
<keyword evidence="5" id="KW-0233">DNA recombination</keyword>
<dbReference type="CDD" id="cd00569">
    <property type="entry name" value="HTH_Hin_like"/>
    <property type="match status" value="1"/>
</dbReference>
<dbReference type="Pfam" id="PF02796">
    <property type="entry name" value="HTH_7"/>
    <property type="match status" value="1"/>
</dbReference>
<dbReference type="FunFam" id="3.40.50.1390:FF:000001">
    <property type="entry name" value="DNA recombinase"/>
    <property type="match status" value="1"/>
</dbReference>
<evidence type="ECO:0000313" key="8">
    <source>
        <dbReference type="EMBL" id="SCU93064.1"/>
    </source>
</evidence>
<dbReference type="CDD" id="cd03768">
    <property type="entry name" value="SR_ResInv"/>
    <property type="match status" value="1"/>
</dbReference>
<dbReference type="InterPro" id="IPR006120">
    <property type="entry name" value="Resolvase_HTH_dom"/>
</dbReference>
<evidence type="ECO:0000259" key="7">
    <source>
        <dbReference type="PROSITE" id="PS51736"/>
    </source>
</evidence>
<keyword evidence="4" id="KW-0238">DNA-binding</keyword>
<reference evidence="8" key="1">
    <citation type="submission" date="2016-09" db="EMBL/GenBank/DDBJ databases">
        <authorList>
            <person name="Capua I."/>
            <person name="De Benedictis P."/>
            <person name="Joannis T."/>
            <person name="Lombin L.H."/>
            <person name="Cattoli G."/>
        </authorList>
    </citation>
    <scope>NUCLEOTIDE SEQUENCE</scope>
    <source>
        <strain evidence="8">B9</strain>
    </source>
</reference>
<dbReference type="AlphaFoldDB" id="A0A1K0J0V0"/>
<keyword evidence="3" id="KW-0230">DNA invertase</keyword>
<dbReference type="InterPro" id="IPR050639">
    <property type="entry name" value="SSR_resolvase"/>
</dbReference>
<dbReference type="SUPFAM" id="SSF53041">
    <property type="entry name" value="Resolvase-like"/>
    <property type="match status" value="1"/>
</dbReference>
<dbReference type="GO" id="GO:0003677">
    <property type="term" value="F:DNA binding"/>
    <property type="evidence" value="ECO:0007669"/>
    <property type="project" value="UniProtKB-KW"/>
</dbReference>
<sequence>MLIGYARVSMQDQNLELQREALTQIGCQKVFEDMVSGTRAERPGLNRALEMLREGDTLVVWKLDRLGRTVKQLVDLVGDLHRQGVQFKSLTDAIDTGTPSGRFFFHVMASLAKMERELTVERTRAGLQVARLLGRKGGRKPKMTDSKIESAKRLLASGVPPKDVAKNLGVSIPTLYRWMPASAHA</sequence>
<dbReference type="PANTHER" id="PTHR30461">
    <property type="entry name" value="DNA-INVERTASE FROM LAMBDOID PROPHAGE"/>
    <property type="match status" value="1"/>
</dbReference>
<comment type="similarity">
    <text evidence="1">Belongs to the site-specific recombinase resolvase family.</text>
</comment>
<dbReference type="PROSITE" id="PS51736">
    <property type="entry name" value="RECOMBINASES_3"/>
    <property type="match status" value="1"/>
</dbReference>
<evidence type="ECO:0000256" key="3">
    <source>
        <dbReference type="ARBA" id="ARBA00023100"/>
    </source>
</evidence>
<dbReference type="InterPro" id="IPR009057">
    <property type="entry name" value="Homeodomain-like_sf"/>
</dbReference>
<dbReference type="InterPro" id="IPR036162">
    <property type="entry name" value="Resolvase-like_N_sf"/>
</dbReference>
<keyword evidence="2" id="KW-0229">DNA integration</keyword>
<dbReference type="Gene3D" id="3.40.50.1390">
    <property type="entry name" value="Resolvase, N-terminal catalytic domain"/>
    <property type="match status" value="1"/>
</dbReference>
<dbReference type="PANTHER" id="PTHR30461:SF2">
    <property type="entry name" value="SERINE RECOMBINASE PINE-RELATED"/>
    <property type="match status" value="1"/>
</dbReference>
<protein>
    <submittedName>
        <fullName evidence="8">Site-specific DNA recombinase e14 prophage</fullName>
    </submittedName>
</protein>
<dbReference type="Pfam" id="PF00239">
    <property type="entry name" value="Resolvase"/>
    <property type="match status" value="1"/>
</dbReference>
<feature type="active site" description="O-(5'-phospho-DNA)-serine intermediate" evidence="6">
    <location>
        <position position="9"/>
    </location>
</feature>
<dbReference type="GO" id="GO:0015074">
    <property type="term" value="P:DNA integration"/>
    <property type="evidence" value="ECO:0007669"/>
    <property type="project" value="UniProtKB-KW"/>
</dbReference>
<accession>A0A1K0J0V0</accession>
<evidence type="ECO:0000256" key="4">
    <source>
        <dbReference type="ARBA" id="ARBA00023125"/>
    </source>
</evidence>
<proteinExistence type="inferred from homology"/>